<gene>
    <name evidence="2" type="ORF">CSSPJE1EN2_LOCUS17845</name>
</gene>
<accession>A0ABP1BJ26</accession>
<evidence type="ECO:0000313" key="3">
    <source>
        <dbReference type="Proteomes" id="UP001497522"/>
    </source>
</evidence>
<proteinExistence type="predicted"/>
<evidence type="ECO:0000313" key="2">
    <source>
        <dbReference type="EMBL" id="CAK9875597.1"/>
    </source>
</evidence>
<evidence type="ECO:0008006" key="4">
    <source>
        <dbReference type="Google" id="ProtNLM"/>
    </source>
</evidence>
<feature type="compositionally biased region" description="Basic and acidic residues" evidence="1">
    <location>
        <begin position="467"/>
        <end position="479"/>
    </location>
</feature>
<organism evidence="2 3">
    <name type="scientific">Sphagnum jensenii</name>
    <dbReference type="NCBI Taxonomy" id="128206"/>
    <lineage>
        <taxon>Eukaryota</taxon>
        <taxon>Viridiplantae</taxon>
        <taxon>Streptophyta</taxon>
        <taxon>Embryophyta</taxon>
        <taxon>Bryophyta</taxon>
        <taxon>Sphagnophytina</taxon>
        <taxon>Sphagnopsida</taxon>
        <taxon>Sphagnales</taxon>
        <taxon>Sphagnaceae</taxon>
        <taxon>Sphagnum</taxon>
    </lineage>
</organism>
<feature type="region of interest" description="Disordered" evidence="1">
    <location>
        <begin position="434"/>
        <end position="479"/>
    </location>
</feature>
<reference evidence="2" key="1">
    <citation type="submission" date="2024-03" db="EMBL/GenBank/DDBJ databases">
        <authorList>
            <consortium name="ELIXIR-Norway"/>
            <consortium name="Elixir Norway"/>
        </authorList>
    </citation>
    <scope>NUCLEOTIDE SEQUENCE</scope>
</reference>
<protein>
    <recommendedName>
        <fullName evidence="4">Peptidoglycan binding-like domain-containing protein</fullName>
    </recommendedName>
</protein>
<sequence>MTKVVGVGLEWAKVVVCMKSFDVKVISIGENAWRNPWEQVEQTGCSKDFILLNCNLANMNKNKFHISKLTAKESSKKFGIGVHVQGTLKHGEVNTYVEDKGKYVAFNPLIWDLMQYMIDSYCKQCVGSTSNASGRNASQNQERSKGKEKVNMNSQFLPESSNKRDENEEDDKDGPPLSNIGSNVKINAKKKKILIVTVCPGCGGDFYQGNTRHVVEPNNIINTATIDPTLVFRFEIGDTRKLTITSKTQCNLGKSAPEDYDGKYLGYYQDKIKISLSCEEANGARLSSPGPIVERLEKRKSGIINMSTHTKSDAKETNAQGNVQLQVSVPPVNLQFNGQGSRNCTTTIGDSNSNTNSYDQFSEQVDEFLLQIKGISESSYDYKFEFAHNVLDYAEQVERRNSSSSIVRAIAEPVIRKPAPPTIEECKAAVVAGNPPPAPPVSGKPKAPEGTPVITPMSKGHGQQSHGKNEVRDDAGSGERTDACQVLGMEEGQQQRFMGRQVAARGKLQGVEVQGLKIRDNELYRNLMMTECGGARSLNYVNQELGYFGPETMEALQQFQMVQGVPSTVIASEDKVRMIVQKEGKLFDVNYPTSFTNRLGHYDGLNIVGHMWKCMHHFIVANVLKPELL</sequence>
<name>A0ABP1BJ26_9BRYO</name>
<feature type="compositionally biased region" description="Polar residues" evidence="1">
    <location>
        <begin position="129"/>
        <end position="141"/>
    </location>
</feature>
<dbReference type="Proteomes" id="UP001497522">
    <property type="component" value="Chromosome 4"/>
</dbReference>
<dbReference type="EMBL" id="OZ023705">
    <property type="protein sequence ID" value="CAK9875597.1"/>
    <property type="molecule type" value="Genomic_DNA"/>
</dbReference>
<feature type="region of interest" description="Disordered" evidence="1">
    <location>
        <begin position="129"/>
        <end position="182"/>
    </location>
</feature>
<evidence type="ECO:0000256" key="1">
    <source>
        <dbReference type="SAM" id="MobiDB-lite"/>
    </source>
</evidence>
<keyword evidence="3" id="KW-1185">Reference proteome</keyword>